<proteinExistence type="predicted"/>
<keyword evidence="1 3" id="KW-0238">DNA-binding</keyword>
<dbReference type="RefSeq" id="WP_004309726.1">
    <property type="nucleotide sequence ID" value="NZ_CAAKNR010000039.1"/>
</dbReference>
<dbReference type="Proteomes" id="UP000323717">
    <property type="component" value="Unassembled WGS sequence"/>
</dbReference>
<comment type="caution">
    <text evidence="3">The sequence shown here is derived from an EMBL/GenBank/DDBJ whole genome shotgun (WGS) entry which is preliminary data.</text>
</comment>
<feature type="domain" description="HU" evidence="2">
    <location>
        <begin position="1"/>
        <end position="128"/>
    </location>
</feature>
<evidence type="ECO:0000313" key="3">
    <source>
        <dbReference type="EMBL" id="KAA3926536.1"/>
    </source>
</evidence>
<gene>
    <name evidence="6" type="ORF">F3B98_22090</name>
    <name evidence="5" type="ORF">F3D66_12125</name>
    <name evidence="4" type="ORF">F3D71_27900</name>
    <name evidence="3" type="ORF">F3F25_17555</name>
    <name evidence="7" type="ORF">PO382_12770</name>
</gene>
<dbReference type="InterPro" id="IPR041607">
    <property type="entry name" value="HU-HIG"/>
</dbReference>
<dbReference type="SUPFAM" id="SSF47729">
    <property type="entry name" value="IHF-like DNA-binding proteins"/>
    <property type="match status" value="1"/>
</dbReference>
<dbReference type="Proteomes" id="UP001219389">
    <property type="component" value="Unassembled WGS sequence"/>
</dbReference>
<sequence>MSAQYDLYETPDPDCTGEQKPLHARIVPNGTYSKKEFMERVSRSSQTFNYNVIDAVVGVVLDELAETLAEGYIVELGELGHFSISLKCTHKVMTKREIRAESICFDNVHLRTSKEFKRKIKREIELERVDKSKHSSQKVEFSMEQRQQLLQEFLKKNGGITRLEYSSLTGLSRLKAIDDLNTFIEKGILRKRGAGRTVFYVWQQEE</sequence>
<evidence type="ECO:0000313" key="11">
    <source>
        <dbReference type="Proteomes" id="UP000473905"/>
    </source>
</evidence>
<dbReference type="GO" id="GO:0003677">
    <property type="term" value="F:DNA binding"/>
    <property type="evidence" value="ECO:0007669"/>
    <property type="project" value="UniProtKB-KW"/>
</dbReference>
<dbReference type="InterPro" id="IPR036388">
    <property type="entry name" value="WH-like_DNA-bd_sf"/>
</dbReference>
<dbReference type="STRING" id="28116.Bovatus_01467"/>
<dbReference type="EMBL" id="VWLE01000716">
    <property type="protein sequence ID" value="KAA3935760.1"/>
    <property type="molecule type" value="Genomic_DNA"/>
</dbReference>
<dbReference type="EMBL" id="VWFO01000038">
    <property type="protein sequence ID" value="KAA4661618.1"/>
    <property type="molecule type" value="Genomic_DNA"/>
</dbReference>
<dbReference type="AlphaFoldDB" id="A0A139KMF2"/>
<evidence type="ECO:0000313" key="9">
    <source>
        <dbReference type="Proteomes" id="UP000365824"/>
    </source>
</evidence>
<dbReference type="Gene3D" id="4.10.520.10">
    <property type="entry name" value="IHF-like DNA-binding proteins"/>
    <property type="match status" value="1"/>
</dbReference>
<keyword evidence="11" id="KW-1185">Reference proteome</keyword>
<dbReference type="Proteomes" id="UP000473905">
    <property type="component" value="Unassembled WGS sequence"/>
</dbReference>
<evidence type="ECO:0000313" key="5">
    <source>
        <dbReference type="EMBL" id="KAA4098142.1"/>
    </source>
</evidence>
<reference evidence="7" key="2">
    <citation type="submission" date="2022-10" db="EMBL/GenBank/DDBJ databases">
        <title>Human gut microbiome strain richness.</title>
        <authorList>
            <person name="Chen-Liaw A."/>
        </authorList>
    </citation>
    <scope>NUCLEOTIDE SEQUENCE</scope>
    <source>
        <strain evidence="7">BSD2780120875st1_E1_BSD2780120875_150330</strain>
    </source>
</reference>
<dbReference type="InterPro" id="IPR010992">
    <property type="entry name" value="IHF-like_DNA-bd_dom_sf"/>
</dbReference>
<dbReference type="Gene3D" id="1.10.10.10">
    <property type="entry name" value="Winged helix-like DNA-binding domain superfamily/Winged helix DNA-binding domain"/>
    <property type="match status" value="1"/>
</dbReference>
<evidence type="ECO:0000313" key="8">
    <source>
        <dbReference type="Proteomes" id="UP000323717"/>
    </source>
</evidence>
<dbReference type="EMBL" id="JAQNZF010000014">
    <property type="protein sequence ID" value="MDC2743096.1"/>
    <property type="molecule type" value="Genomic_DNA"/>
</dbReference>
<evidence type="ECO:0000313" key="4">
    <source>
        <dbReference type="EMBL" id="KAA3935760.1"/>
    </source>
</evidence>
<reference evidence="8 9" key="1">
    <citation type="journal article" date="2019" name="Nat. Med.">
        <title>A library of human gut bacterial isolates paired with longitudinal multiomics data enables mechanistic microbiome research.</title>
        <authorList>
            <person name="Poyet M."/>
            <person name="Groussin M."/>
            <person name="Gibbons S.M."/>
            <person name="Avila-Pacheco J."/>
            <person name="Jiang X."/>
            <person name="Kearney S.M."/>
            <person name="Perrotta A.R."/>
            <person name="Berdy B."/>
            <person name="Zhao S."/>
            <person name="Lieberman T.D."/>
            <person name="Swanson P.K."/>
            <person name="Smith M."/>
            <person name="Roesemann S."/>
            <person name="Alexander J.E."/>
            <person name="Rich S.A."/>
            <person name="Livny J."/>
            <person name="Vlamakis H."/>
            <person name="Clish C."/>
            <person name="Bullock K."/>
            <person name="Deik A."/>
            <person name="Scott J."/>
            <person name="Pierce K.A."/>
            <person name="Xavier R.J."/>
            <person name="Alm E.J."/>
        </authorList>
    </citation>
    <scope>NUCLEOTIDE SEQUENCE [LARGE SCALE GENOMIC DNA]</scope>
    <source>
        <strain evidence="5 11">BIOML-A134</strain>
        <strain evidence="6 10">BIOML-A14</strain>
        <strain evidence="3 9">BIOML-A160</strain>
        <strain evidence="4 8">BIOML-A163</strain>
    </source>
</reference>
<organism evidence="3 9">
    <name type="scientific">Bacteroides ovatus</name>
    <dbReference type="NCBI Taxonomy" id="28116"/>
    <lineage>
        <taxon>Bacteria</taxon>
        <taxon>Pseudomonadati</taxon>
        <taxon>Bacteroidota</taxon>
        <taxon>Bacteroidia</taxon>
        <taxon>Bacteroidales</taxon>
        <taxon>Bacteroidaceae</taxon>
        <taxon>Bacteroides</taxon>
    </lineage>
</organism>
<evidence type="ECO:0000256" key="1">
    <source>
        <dbReference type="ARBA" id="ARBA00023125"/>
    </source>
</evidence>
<dbReference type="Pfam" id="PF18291">
    <property type="entry name" value="HU-HIG"/>
    <property type="match status" value="1"/>
</dbReference>
<evidence type="ECO:0000313" key="7">
    <source>
        <dbReference type="EMBL" id="MDC2743096.1"/>
    </source>
</evidence>
<accession>A0A139KMF2</accession>
<name>A0A139KMF2_BACOV</name>
<evidence type="ECO:0000313" key="10">
    <source>
        <dbReference type="Proteomes" id="UP000435985"/>
    </source>
</evidence>
<dbReference type="EMBL" id="VWLB01000030">
    <property type="protein sequence ID" value="KAA3926536.1"/>
    <property type="molecule type" value="Genomic_DNA"/>
</dbReference>
<evidence type="ECO:0000259" key="2">
    <source>
        <dbReference type="Pfam" id="PF18291"/>
    </source>
</evidence>
<dbReference type="Proteomes" id="UP000365824">
    <property type="component" value="Unassembled WGS sequence"/>
</dbReference>
<protein>
    <submittedName>
        <fullName evidence="3">DNA-binding protein</fullName>
    </submittedName>
</protein>
<dbReference type="EMBL" id="VWKB01000015">
    <property type="protein sequence ID" value="KAA4098142.1"/>
    <property type="molecule type" value="Genomic_DNA"/>
</dbReference>
<dbReference type="Proteomes" id="UP000435985">
    <property type="component" value="Unassembled WGS sequence"/>
</dbReference>
<evidence type="ECO:0000313" key="6">
    <source>
        <dbReference type="EMBL" id="KAA4661618.1"/>
    </source>
</evidence>